<dbReference type="PATRIC" id="fig|1149862.3.peg.1323"/>
<dbReference type="InterPro" id="IPR029035">
    <property type="entry name" value="DHS-like_NAD/FAD-binding_dom"/>
</dbReference>
<evidence type="ECO:0000313" key="1">
    <source>
        <dbReference type="EMBL" id="EIW19589.1"/>
    </source>
</evidence>
<dbReference type="AlphaFoldDB" id="I9LGF8"/>
<accession>I9LGF8</accession>
<sequence>MSQQIQAISWPVDLIEDLALRRCIIFLGSGVSATAQNSSQERPKAWKEFLLTASELIANKKDKVHTKRLIKEGNYLLALQCIYDSIGNNQYFTLLQSEFLTPRFEPSDVHKDIVDIDPKIAITTNFDKIYDKACFSDAHTIITYDQHEGLINNLRSDQRLVIKAHGTIDAIQNMIFTKREYFAAKKNHPHFYKVLAALFMTNTILFLGCGLNDPDIALLLEHVYITTNSYKSHYAIVFDAVHPSVEKDWMESYNVKALKYGPSYEDLIPNIRNLKDAVVAYRQRRGLP</sequence>
<gene>
    <name evidence="1" type="ORF">FB4_2772</name>
</gene>
<dbReference type="OrthoDB" id="5521101at2"/>
<dbReference type="RefSeq" id="WP_007932479.1">
    <property type="nucleotide sequence ID" value="NZ_AKVJ01000017.1"/>
</dbReference>
<dbReference type="Proteomes" id="UP000004324">
    <property type="component" value="Unassembled WGS sequence"/>
</dbReference>
<dbReference type="Pfam" id="PF13289">
    <property type="entry name" value="SIR2_2"/>
    <property type="match status" value="1"/>
</dbReference>
<reference evidence="1 2" key="1">
    <citation type="journal article" date="2012" name="J. Bacteriol.">
        <title>Draft Genome Sequences for Two Metal-Reducing Pelosinus fermentans Strains Isolated from a Cr(VI)-Contaminated Site and for Type Strain R7.</title>
        <authorList>
            <person name="Brown S.D."/>
            <person name="Podar M."/>
            <person name="Klingeman D.M."/>
            <person name="Johnson C.M."/>
            <person name="Yang Z.K."/>
            <person name="Utturkar S.M."/>
            <person name="Land M.L."/>
            <person name="Mosher J.J."/>
            <person name="Hurt R.A.Jr."/>
            <person name="Phelps T.J."/>
            <person name="Palumbo A.V."/>
            <person name="Arkin A.P."/>
            <person name="Hazen T.C."/>
            <person name="Elias D.A."/>
        </authorList>
    </citation>
    <scope>NUCLEOTIDE SEQUENCE [LARGE SCALE GENOMIC DNA]</scope>
    <source>
        <strain evidence="1 2">B4</strain>
    </source>
</reference>
<keyword evidence="2" id="KW-1185">Reference proteome</keyword>
<comment type="caution">
    <text evidence="1">The sequence shown here is derived from an EMBL/GenBank/DDBJ whole genome shotgun (WGS) entry which is preliminary data.</text>
</comment>
<dbReference type="SUPFAM" id="SSF52467">
    <property type="entry name" value="DHS-like NAD/FAD-binding domain"/>
    <property type="match status" value="1"/>
</dbReference>
<proteinExistence type="predicted"/>
<dbReference type="EMBL" id="AKVJ01000017">
    <property type="protein sequence ID" value="EIW19589.1"/>
    <property type="molecule type" value="Genomic_DNA"/>
</dbReference>
<protein>
    <submittedName>
        <fullName evidence="1">Sir2-like protein</fullName>
    </submittedName>
</protein>
<name>I9LGF8_9FIRM</name>
<organism evidence="1 2">
    <name type="scientific">Pelosinus fermentans B4</name>
    <dbReference type="NCBI Taxonomy" id="1149862"/>
    <lineage>
        <taxon>Bacteria</taxon>
        <taxon>Bacillati</taxon>
        <taxon>Bacillota</taxon>
        <taxon>Negativicutes</taxon>
        <taxon>Selenomonadales</taxon>
        <taxon>Sporomusaceae</taxon>
        <taxon>Pelosinus</taxon>
    </lineage>
</organism>
<evidence type="ECO:0000313" key="2">
    <source>
        <dbReference type="Proteomes" id="UP000004324"/>
    </source>
</evidence>